<feature type="signal peptide" evidence="1">
    <location>
        <begin position="1"/>
        <end position="19"/>
    </location>
</feature>
<dbReference type="RefSeq" id="WP_315732191.1">
    <property type="nucleotide sequence ID" value="NZ_JAVYII010000002.1"/>
</dbReference>
<sequence length="246" mass="25099">MRNRAYARGLRLLPGAVVAAVAAVVLAGCGTGPTPVGTSGVDELTVPSPSPDPADFVVGVDSAWWPLATGDVAVFRDGAGRELRRTVAAPTQLAGVSAVPVTTEPVLATWPAGQAPPVTTDWYAQDRRGNVWLVGGTGTDGATWTIGSAGPPAGLVVTAVPRVGDGYVRRAPEALGSLPGLRVRVLDTSGVEELGDEELETTVLEVVAGAESVADSGSAVDEEVLGRGVGLVRFTADGVVWSRVDR</sequence>
<evidence type="ECO:0000256" key="1">
    <source>
        <dbReference type="SAM" id="SignalP"/>
    </source>
</evidence>
<comment type="caution">
    <text evidence="2">The sequence shown here is derived from an EMBL/GenBank/DDBJ whole genome shotgun (WGS) entry which is preliminary data.</text>
</comment>
<dbReference type="PROSITE" id="PS51257">
    <property type="entry name" value="PROKAR_LIPOPROTEIN"/>
    <property type="match status" value="1"/>
</dbReference>
<protein>
    <submittedName>
        <fullName evidence="2">Uncharacterized protein</fullName>
    </submittedName>
</protein>
<gene>
    <name evidence="2" type="ORF">RDV89_06815</name>
</gene>
<evidence type="ECO:0000313" key="2">
    <source>
        <dbReference type="EMBL" id="MDT9592771.1"/>
    </source>
</evidence>
<accession>A0ABU3PU71</accession>
<feature type="chain" id="PRO_5046707765" evidence="1">
    <location>
        <begin position="20"/>
        <end position="246"/>
    </location>
</feature>
<evidence type="ECO:0000313" key="3">
    <source>
        <dbReference type="Proteomes" id="UP001268542"/>
    </source>
</evidence>
<organism evidence="2 3">
    <name type="scientific">Nocardioides imazamoxiresistens</name>
    <dbReference type="NCBI Taxonomy" id="3231893"/>
    <lineage>
        <taxon>Bacteria</taxon>
        <taxon>Bacillati</taxon>
        <taxon>Actinomycetota</taxon>
        <taxon>Actinomycetes</taxon>
        <taxon>Propionibacteriales</taxon>
        <taxon>Nocardioidaceae</taxon>
        <taxon>Nocardioides</taxon>
    </lineage>
</organism>
<keyword evidence="1" id="KW-0732">Signal</keyword>
<keyword evidence="3" id="KW-1185">Reference proteome</keyword>
<name>A0ABU3PU71_9ACTN</name>
<proteinExistence type="predicted"/>
<dbReference type="EMBL" id="JAVYII010000002">
    <property type="protein sequence ID" value="MDT9592771.1"/>
    <property type="molecule type" value="Genomic_DNA"/>
</dbReference>
<reference evidence="2 3" key="1">
    <citation type="submission" date="2023-08" db="EMBL/GenBank/DDBJ databases">
        <title>Nocardioides seae sp. nov., a bacterium isolated from a soil.</title>
        <authorList>
            <person name="Wang X."/>
        </authorList>
    </citation>
    <scope>NUCLEOTIDE SEQUENCE [LARGE SCALE GENOMIC DNA]</scope>
    <source>
        <strain evidence="2 3">YZH12</strain>
    </source>
</reference>
<dbReference type="Proteomes" id="UP001268542">
    <property type="component" value="Unassembled WGS sequence"/>
</dbReference>